<evidence type="ECO:0000256" key="1">
    <source>
        <dbReference type="ARBA" id="ARBA00038414"/>
    </source>
</evidence>
<dbReference type="EMBL" id="BMLT01000005">
    <property type="protein sequence ID" value="GGO82071.1"/>
    <property type="molecule type" value="Genomic_DNA"/>
</dbReference>
<dbReference type="Gene3D" id="3.40.50.12500">
    <property type="match status" value="1"/>
</dbReference>
<protein>
    <recommendedName>
        <fullName evidence="4">Hydantoin racemase</fullName>
    </recommendedName>
</protein>
<dbReference type="AlphaFoldDB" id="A0A917ZFE7"/>
<dbReference type="RefSeq" id="WP_188860701.1">
    <property type="nucleotide sequence ID" value="NZ_BMLT01000005.1"/>
</dbReference>
<dbReference type="PANTHER" id="PTHR28047">
    <property type="entry name" value="PROTEIN DCG1"/>
    <property type="match status" value="1"/>
</dbReference>
<evidence type="ECO:0000313" key="3">
    <source>
        <dbReference type="Proteomes" id="UP000599578"/>
    </source>
</evidence>
<dbReference type="InterPro" id="IPR053714">
    <property type="entry name" value="Iso_Racemase_Enz_sf"/>
</dbReference>
<dbReference type="InterPro" id="IPR015942">
    <property type="entry name" value="Asp/Glu/hydantoin_racemase"/>
</dbReference>
<dbReference type="InterPro" id="IPR052186">
    <property type="entry name" value="Hydantoin_racemase-like"/>
</dbReference>
<gene>
    <name evidence="2" type="ORF">GCM10011348_22590</name>
</gene>
<comment type="caution">
    <text evidence="2">The sequence shown here is derived from an EMBL/GenBank/DDBJ whole genome shotgun (WGS) entry which is preliminary data.</text>
</comment>
<sequence length="242" mass="25569">MSETDYLILNGNTDTRMTGRMVQLASAHFGDEFRVRGISAETGALSIRTPEQCVQACTAVRAMLSKAQGAVEIGILGTFGLPDFDGLRARSPFPLIDLVEGGVNAARQLTDRYAIVTVGGRWPSMLQLELKRRGLLSGCVGIQALPQLAFDPVAEPQRLAAWLREPVAQLIEDVDPGAVLLGGAVFAGLGEAVQDGVEVPVIDAFSATLELVETLQLMQQVGLESPLLSVAGARSGPACRSA</sequence>
<dbReference type="GO" id="GO:0047661">
    <property type="term" value="F:amino-acid racemase activity"/>
    <property type="evidence" value="ECO:0007669"/>
    <property type="project" value="InterPro"/>
</dbReference>
<evidence type="ECO:0008006" key="4">
    <source>
        <dbReference type="Google" id="ProtNLM"/>
    </source>
</evidence>
<organism evidence="2 3">
    <name type="scientific">Marinobacterium nitratireducens</name>
    <dbReference type="NCBI Taxonomy" id="518897"/>
    <lineage>
        <taxon>Bacteria</taxon>
        <taxon>Pseudomonadati</taxon>
        <taxon>Pseudomonadota</taxon>
        <taxon>Gammaproteobacteria</taxon>
        <taxon>Oceanospirillales</taxon>
        <taxon>Oceanospirillaceae</taxon>
        <taxon>Marinobacterium</taxon>
    </lineage>
</organism>
<dbReference type="PANTHER" id="PTHR28047:SF5">
    <property type="entry name" value="PROTEIN DCG1"/>
    <property type="match status" value="1"/>
</dbReference>
<evidence type="ECO:0000313" key="2">
    <source>
        <dbReference type="EMBL" id="GGO82071.1"/>
    </source>
</evidence>
<accession>A0A917ZFE7</accession>
<proteinExistence type="inferred from homology"/>
<dbReference type="Proteomes" id="UP000599578">
    <property type="component" value="Unassembled WGS sequence"/>
</dbReference>
<comment type="similarity">
    <text evidence="1">Belongs to the HyuE racemase family.</text>
</comment>
<reference evidence="2 3" key="1">
    <citation type="journal article" date="2014" name="Int. J. Syst. Evol. Microbiol.">
        <title>Complete genome sequence of Corynebacterium casei LMG S-19264T (=DSM 44701T), isolated from a smear-ripened cheese.</title>
        <authorList>
            <consortium name="US DOE Joint Genome Institute (JGI-PGF)"/>
            <person name="Walter F."/>
            <person name="Albersmeier A."/>
            <person name="Kalinowski J."/>
            <person name="Ruckert C."/>
        </authorList>
    </citation>
    <scope>NUCLEOTIDE SEQUENCE [LARGE SCALE GENOMIC DNA]</scope>
    <source>
        <strain evidence="2 3">CGMCC 1.7286</strain>
    </source>
</reference>
<name>A0A917ZFE7_9GAMM</name>
<dbReference type="Pfam" id="PF01177">
    <property type="entry name" value="Asp_Glu_race"/>
    <property type="match status" value="1"/>
</dbReference>
<keyword evidence="3" id="KW-1185">Reference proteome</keyword>